<dbReference type="Proteomes" id="UP000198767">
    <property type="component" value="Unassembled WGS sequence"/>
</dbReference>
<evidence type="ECO:0000313" key="1">
    <source>
        <dbReference type="EMBL" id="SCZ55593.1"/>
    </source>
</evidence>
<gene>
    <name evidence="1" type="ORF">SAMN04488118_102443</name>
</gene>
<dbReference type="EMBL" id="FMWG01000002">
    <property type="protein sequence ID" value="SCZ55593.1"/>
    <property type="molecule type" value="Genomic_DNA"/>
</dbReference>
<sequence>MVNFPFNEQLFYRRFGLLGNNFSFAHLETAARSKRGISYNLNSITCPHAPVYHFEAQVLTLRNSVVEYRQIPMLATLPDRNCKSFFRFMRMENFNSFCPFNTVEGRYKTNIFEKERAALIGSFWSVRIFFENPVCKISDLPFTISNFQ</sequence>
<keyword evidence="2" id="KW-1185">Reference proteome</keyword>
<protein>
    <submittedName>
        <fullName evidence="1">Uncharacterized protein</fullName>
    </submittedName>
</protein>
<accession>A0A1G5Q1B7</accession>
<dbReference type="AlphaFoldDB" id="A0A1G5Q1B7"/>
<reference evidence="1 2" key="1">
    <citation type="submission" date="2016-10" db="EMBL/GenBank/DDBJ databases">
        <authorList>
            <person name="de Groot N.N."/>
        </authorList>
    </citation>
    <scope>NUCLEOTIDE SEQUENCE [LARGE SCALE GENOMIC DNA]</scope>
    <source>
        <strain evidence="1 2">U95</strain>
    </source>
</reference>
<name>A0A1G5Q1B7_9RHOB</name>
<evidence type="ECO:0000313" key="2">
    <source>
        <dbReference type="Proteomes" id="UP000198767"/>
    </source>
</evidence>
<organism evidence="1 2">
    <name type="scientific">Epibacterium ulvae</name>
    <dbReference type="NCBI Taxonomy" id="1156985"/>
    <lineage>
        <taxon>Bacteria</taxon>
        <taxon>Pseudomonadati</taxon>
        <taxon>Pseudomonadota</taxon>
        <taxon>Alphaproteobacteria</taxon>
        <taxon>Rhodobacterales</taxon>
        <taxon>Roseobacteraceae</taxon>
        <taxon>Epibacterium</taxon>
    </lineage>
</organism>
<proteinExistence type="predicted"/>